<protein>
    <recommendedName>
        <fullName evidence="2 8">GTPase Era</fullName>
    </recommendedName>
</protein>
<dbReference type="CDD" id="cd22534">
    <property type="entry name" value="KH-II_Era"/>
    <property type="match status" value="1"/>
</dbReference>
<dbReference type="HAMAP" id="MF_00367">
    <property type="entry name" value="GTPase_Era"/>
    <property type="match status" value="1"/>
</dbReference>
<dbReference type="NCBIfam" id="TIGR00231">
    <property type="entry name" value="small_GTP"/>
    <property type="match status" value="1"/>
</dbReference>
<feature type="binding site" evidence="8">
    <location>
        <begin position="121"/>
        <end position="124"/>
    </location>
    <ligand>
        <name>GTP</name>
        <dbReference type="ChEBI" id="CHEBI:37565"/>
    </ligand>
</feature>
<name>A0A5R8Q9D5_9FIRM</name>
<dbReference type="GO" id="GO:0000028">
    <property type="term" value="P:ribosomal small subunit assembly"/>
    <property type="evidence" value="ECO:0007669"/>
    <property type="project" value="TreeGrafter"/>
</dbReference>
<keyword evidence="14" id="KW-1185">Reference proteome</keyword>
<dbReference type="GO" id="GO:0003924">
    <property type="term" value="F:GTPase activity"/>
    <property type="evidence" value="ECO:0007669"/>
    <property type="project" value="UniProtKB-UniRule"/>
</dbReference>
<evidence type="ECO:0000256" key="6">
    <source>
        <dbReference type="ARBA" id="ARBA00023134"/>
    </source>
</evidence>
<dbReference type="AlphaFoldDB" id="A0A5R8Q9D5"/>
<dbReference type="GO" id="GO:0005525">
    <property type="term" value="F:GTP binding"/>
    <property type="evidence" value="ECO:0007669"/>
    <property type="project" value="UniProtKB-UniRule"/>
</dbReference>
<evidence type="ECO:0000256" key="8">
    <source>
        <dbReference type="HAMAP-Rule" id="MF_00367"/>
    </source>
</evidence>
<dbReference type="FunFam" id="3.40.50.300:FF:000094">
    <property type="entry name" value="GTPase Era"/>
    <property type="match status" value="1"/>
</dbReference>
<accession>A0A5R8Q9D5</accession>
<comment type="subcellular location">
    <subcellularLocation>
        <location evidence="8">Cytoplasm</location>
    </subcellularLocation>
    <subcellularLocation>
        <location evidence="8">Cell membrane</location>
        <topology evidence="8">Peripheral membrane protein</topology>
    </subcellularLocation>
</comment>
<keyword evidence="8" id="KW-0699">rRNA-binding</keyword>
<dbReference type="Proteomes" id="UP000306912">
    <property type="component" value="Unassembled WGS sequence"/>
</dbReference>
<evidence type="ECO:0000256" key="2">
    <source>
        <dbReference type="ARBA" id="ARBA00020484"/>
    </source>
</evidence>
<dbReference type="FunCoup" id="A0A5R8Q9D5">
    <property type="interactions" value="377"/>
</dbReference>
<dbReference type="GO" id="GO:0070181">
    <property type="term" value="F:small ribosomal subunit rRNA binding"/>
    <property type="evidence" value="ECO:0007669"/>
    <property type="project" value="UniProtKB-UniRule"/>
</dbReference>
<feature type="region of interest" description="G5" evidence="9">
    <location>
        <begin position="150"/>
        <end position="152"/>
    </location>
</feature>
<comment type="subunit">
    <text evidence="8">Monomer.</text>
</comment>
<dbReference type="GO" id="GO:0005886">
    <property type="term" value="C:plasma membrane"/>
    <property type="evidence" value="ECO:0007669"/>
    <property type="project" value="UniProtKB-SubCell"/>
</dbReference>
<feature type="region of interest" description="G1" evidence="9">
    <location>
        <begin position="12"/>
        <end position="19"/>
    </location>
</feature>
<dbReference type="Gene3D" id="3.30.300.20">
    <property type="match status" value="1"/>
</dbReference>
<feature type="domain" description="Era-type G" evidence="12">
    <location>
        <begin position="4"/>
        <end position="171"/>
    </location>
</feature>
<feature type="region of interest" description="G2" evidence="9">
    <location>
        <begin position="38"/>
        <end position="42"/>
    </location>
</feature>
<dbReference type="RefSeq" id="WP_138191707.1">
    <property type="nucleotide sequence ID" value="NZ_VBWP01000009.1"/>
</dbReference>
<dbReference type="InterPro" id="IPR009019">
    <property type="entry name" value="KH_sf_prok-type"/>
</dbReference>
<comment type="similarity">
    <text evidence="1 8 9 10">Belongs to the TRAFAC class TrmE-Era-EngA-EngB-Septin-like GTPase superfamily. Era GTPase family.</text>
</comment>
<dbReference type="InterPro" id="IPR027417">
    <property type="entry name" value="P-loop_NTPase"/>
</dbReference>
<evidence type="ECO:0000256" key="5">
    <source>
        <dbReference type="ARBA" id="ARBA00022884"/>
    </source>
</evidence>
<organism evidence="13 14">
    <name type="scientific">Culicoidibacter larvae</name>
    <dbReference type="NCBI Taxonomy" id="2579976"/>
    <lineage>
        <taxon>Bacteria</taxon>
        <taxon>Bacillati</taxon>
        <taxon>Bacillota</taxon>
        <taxon>Culicoidibacteria</taxon>
        <taxon>Culicoidibacterales</taxon>
        <taxon>Culicoidibacteraceae</taxon>
        <taxon>Culicoidibacter</taxon>
    </lineage>
</organism>
<gene>
    <name evidence="8" type="primary">era</name>
    <name evidence="13" type="ORF">FEZ08_09375</name>
</gene>
<evidence type="ECO:0000313" key="14">
    <source>
        <dbReference type="Proteomes" id="UP000306912"/>
    </source>
</evidence>
<dbReference type="PANTHER" id="PTHR42698:SF1">
    <property type="entry name" value="GTPASE ERA, MITOCHONDRIAL"/>
    <property type="match status" value="1"/>
</dbReference>
<keyword evidence="7 8" id="KW-0472">Membrane</keyword>
<feature type="binding site" evidence="8">
    <location>
        <begin position="59"/>
        <end position="63"/>
    </location>
    <ligand>
        <name>GTP</name>
        <dbReference type="ChEBI" id="CHEBI:37565"/>
    </ligand>
</feature>
<feature type="region of interest" description="G4" evidence="9">
    <location>
        <begin position="121"/>
        <end position="124"/>
    </location>
</feature>
<keyword evidence="8" id="KW-0963">Cytoplasm</keyword>
<dbReference type="Pfam" id="PF01926">
    <property type="entry name" value="MMR_HSR1"/>
    <property type="match status" value="1"/>
</dbReference>
<evidence type="ECO:0000259" key="11">
    <source>
        <dbReference type="PROSITE" id="PS50823"/>
    </source>
</evidence>
<dbReference type="CDD" id="cd04163">
    <property type="entry name" value="Era"/>
    <property type="match status" value="1"/>
</dbReference>
<feature type="domain" description="KH type-2" evidence="11">
    <location>
        <begin position="202"/>
        <end position="278"/>
    </location>
</feature>
<dbReference type="SMART" id="SM00382">
    <property type="entry name" value="AAA"/>
    <property type="match status" value="1"/>
</dbReference>
<evidence type="ECO:0000256" key="10">
    <source>
        <dbReference type="RuleBase" id="RU003761"/>
    </source>
</evidence>
<dbReference type="NCBIfam" id="TIGR00436">
    <property type="entry name" value="era"/>
    <property type="match status" value="1"/>
</dbReference>
<dbReference type="InParanoid" id="A0A5R8Q9D5"/>
<evidence type="ECO:0000259" key="12">
    <source>
        <dbReference type="PROSITE" id="PS51713"/>
    </source>
</evidence>
<evidence type="ECO:0000256" key="4">
    <source>
        <dbReference type="ARBA" id="ARBA00022741"/>
    </source>
</evidence>
<keyword evidence="5 8" id="KW-0694">RNA-binding</keyword>
<dbReference type="InterPro" id="IPR015946">
    <property type="entry name" value="KH_dom-like_a/b"/>
</dbReference>
<dbReference type="GO" id="GO:0043024">
    <property type="term" value="F:ribosomal small subunit binding"/>
    <property type="evidence" value="ECO:0007669"/>
    <property type="project" value="TreeGrafter"/>
</dbReference>
<dbReference type="SUPFAM" id="SSF52540">
    <property type="entry name" value="P-loop containing nucleoside triphosphate hydrolases"/>
    <property type="match status" value="1"/>
</dbReference>
<dbReference type="InterPro" id="IPR003593">
    <property type="entry name" value="AAA+_ATPase"/>
</dbReference>
<dbReference type="EMBL" id="VBWP01000009">
    <property type="protein sequence ID" value="TLG72033.1"/>
    <property type="molecule type" value="Genomic_DNA"/>
</dbReference>
<sequence>MTYKSGFVAIVGRPNVGKSTLLNDLIGYKLAITSDTAQTTRNMIRGIAHYDDAQIIFVDTPGIHKPKHKLGDYMNDSAYVALEGVDVILMLINGEESFGKGDEFVLERLKQLGTPIIAVLNKIDKFSKSKMIERLVELEAMGAFSEIIPIAAKTGDNVTELLTVIKQYLPEGPALYPEEQLTDVSRQFVAREYVREKVIYHTKEEVPHSVAVVIDAWEETEESIHIIASVIVERKSQKGILIGKQGGLIKKVRQQAERDMRRMFDKPTTLELWVKVEKDWRNKDRYLHEFGYNTDDFEL</sequence>
<keyword evidence="4 8" id="KW-0547">Nucleotide-binding</keyword>
<dbReference type="OrthoDB" id="9805918at2"/>
<evidence type="ECO:0000313" key="13">
    <source>
        <dbReference type="EMBL" id="TLG72033.1"/>
    </source>
</evidence>
<feature type="region of interest" description="G3" evidence="9">
    <location>
        <begin position="59"/>
        <end position="62"/>
    </location>
</feature>
<evidence type="ECO:0000256" key="1">
    <source>
        <dbReference type="ARBA" id="ARBA00007921"/>
    </source>
</evidence>
<keyword evidence="3 8" id="KW-0690">Ribosome biogenesis</keyword>
<keyword evidence="8" id="KW-1003">Cell membrane</keyword>
<reference evidence="13 14" key="1">
    <citation type="submission" date="2019-05" db="EMBL/GenBank/DDBJ databases">
        <title>Culicoidintestinum kansasii gen. nov., sp. nov. from the gastrointestinal tract of the biting midge, Culicoides sonorensis.</title>
        <authorList>
            <person name="Neupane S."/>
            <person name="Ghosh A."/>
            <person name="Gunther S."/>
            <person name="Martin K."/>
            <person name="Zurek L."/>
        </authorList>
    </citation>
    <scope>NUCLEOTIDE SEQUENCE [LARGE SCALE GENOMIC DNA]</scope>
    <source>
        <strain evidence="13 14">CS-1</strain>
    </source>
</reference>
<dbReference type="InterPro" id="IPR004044">
    <property type="entry name" value="KH_dom_type_2"/>
</dbReference>
<comment type="caution">
    <text evidence="13">The sequence shown here is derived from an EMBL/GenBank/DDBJ whole genome shotgun (WGS) entry which is preliminary data.</text>
</comment>
<proteinExistence type="inferred from homology"/>
<evidence type="ECO:0000256" key="9">
    <source>
        <dbReference type="PROSITE-ProRule" id="PRU01050"/>
    </source>
</evidence>
<dbReference type="InterPro" id="IPR005225">
    <property type="entry name" value="Small_GTP-bd"/>
</dbReference>
<dbReference type="PROSITE" id="PS51713">
    <property type="entry name" value="G_ERA"/>
    <property type="match status" value="1"/>
</dbReference>
<dbReference type="InterPro" id="IPR006073">
    <property type="entry name" value="GTP-bd"/>
</dbReference>
<dbReference type="InterPro" id="IPR005662">
    <property type="entry name" value="GTPase_Era-like"/>
</dbReference>
<dbReference type="PANTHER" id="PTHR42698">
    <property type="entry name" value="GTPASE ERA"/>
    <property type="match status" value="1"/>
</dbReference>
<comment type="function">
    <text evidence="8">An essential GTPase that binds both GDP and GTP, with rapid nucleotide exchange. Plays a role in 16S rRNA processing and 30S ribosomal subunit biogenesis and possibly also in cell cycle regulation and energy metabolism.</text>
</comment>
<dbReference type="Gene3D" id="3.40.50.300">
    <property type="entry name" value="P-loop containing nucleotide triphosphate hydrolases"/>
    <property type="match status" value="1"/>
</dbReference>
<evidence type="ECO:0000256" key="7">
    <source>
        <dbReference type="ARBA" id="ARBA00023136"/>
    </source>
</evidence>
<dbReference type="NCBIfam" id="NF000908">
    <property type="entry name" value="PRK00089.1"/>
    <property type="match status" value="1"/>
</dbReference>
<keyword evidence="6 8" id="KW-0342">GTP-binding</keyword>
<evidence type="ECO:0000256" key="3">
    <source>
        <dbReference type="ARBA" id="ARBA00022517"/>
    </source>
</evidence>
<dbReference type="InterPro" id="IPR030388">
    <property type="entry name" value="G_ERA_dom"/>
</dbReference>
<feature type="binding site" evidence="8">
    <location>
        <begin position="12"/>
        <end position="19"/>
    </location>
    <ligand>
        <name>GTP</name>
        <dbReference type="ChEBI" id="CHEBI:37565"/>
    </ligand>
</feature>
<dbReference type="SUPFAM" id="SSF54814">
    <property type="entry name" value="Prokaryotic type KH domain (KH-domain type II)"/>
    <property type="match status" value="1"/>
</dbReference>
<dbReference type="Pfam" id="PF07650">
    <property type="entry name" value="KH_2"/>
    <property type="match status" value="1"/>
</dbReference>
<dbReference type="GO" id="GO:0005829">
    <property type="term" value="C:cytosol"/>
    <property type="evidence" value="ECO:0007669"/>
    <property type="project" value="TreeGrafter"/>
</dbReference>
<dbReference type="PROSITE" id="PS50823">
    <property type="entry name" value="KH_TYPE_2"/>
    <property type="match status" value="1"/>
</dbReference>